<dbReference type="EMBL" id="BOLH01000020">
    <property type="protein sequence ID" value="GIC72683.1"/>
    <property type="molecule type" value="Genomic_DNA"/>
</dbReference>
<evidence type="ECO:0000313" key="2">
    <source>
        <dbReference type="EMBL" id="GIC72683.1"/>
    </source>
</evidence>
<sequence>MLHIITCTAIGTFVGMAGTIPFSLYGDDPNKRPLVFLIIVTIYTLVGLITGFVTLN</sequence>
<protein>
    <submittedName>
        <fullName evidence="2">Uncharacterized protein</fullName>
    </submittedName>
</protein>
<dbReference type="Proteomes" id="UP000653631">
    <property type="component" value="Unassembled WGS sequence"/>
</dbReference>
<keyword evidence="1" id="KW-0812">Transmembrane</keyword>
<gene>
    <name evidence="2" type="ORF">LF01B1_16980</name>
</gene>
<reference evidence="2 3" key="1">
    <citation type="submission" date="2021-01" db="EMBL/GenBank/DDBJ databases">
        <title>Development of a method for detection of lactic acid bacteria that cause putrefactive shochu mash.</title>
        <authorList>
            <person name="Takashita H."/>
            <person name="Fujihara E."/>
            <person name="Takayama K."/>
            <person name="Yamamoto H."/>
            <person name="Mizutani M."/>
            <person name="Kajiwara Y."/>
        </authorList>
    </citation>
    <scope>NUCLEOTIDE SEQUENCE [LARGE SCALE GENOMIC DNA]</scope>
    <source>
        <strain evidence="2 3">01-B1</strain>
    </source>
</reference>
<feature type="transmembrane region" description="Helical" evidence="1">
    <location>
        <begin position="33"/>
        <end position="55"/>
    </location>
</feature>
<comment type="caution">
    <text evidence="2">The sequence shown here is derived from an EMBL/GenBank/DDBJ whole genome shotgun (WGS) entry which is preliminary data.</text>
</comment>
<organism evidence="2 3">
    <name type="scientific">Limosilactobacillus fermentum</name>
    <name type="common">Lactobacillus fermentum</name>
    <dbReference type="NCBI Taxonomy" id="1613"/>
    <lineage>
        <taxon>Bacteria</taxon>
        <taxon>Bacillati</taxon>
        <taxon>Bacillota</taxon>
        <taxon>Bacilli</taxon>
        <taxon>Lactobacillales</taxon>
        <taxon>Lactobacillaceae</taxon>
        <taxon>Limosilactobacillus</taxon>
    </lineage>
</organism>
<keyword evidence="1" id="KW-0472">Membrane</keyword>
<dbReference type="AlphaFoldDB" id="A0ABD0AND1"/>
<proteinExistence type="predicted"/>
<evidence type="ECO:0000256" key="1">
    <source>
        <dbReference type="SAM" id="Phobius"/>
    </source>
</evidence>
<name>A0ABD0AND1_LIMFE</name>
<accession>A0ABD0AND1</accession>
<keyword evidence="1" id="KW-1133">Transmembrane helix</keyword>
<evidence type="ECO:0000313" key="3">
    <source>
        <dbReference type="Proteomes" id="UP000653631"/>
    </source>
</evidence>